<evidence type="ECO:0000313" key="3">
    <source>
        <dbReference type="Proteomes" id="UP000593576"/>
    </source>
</evidence>
<dbReference type="AlphaFoldDB" id="A0A7J9L5S0"/>
<accession>A0A7J9L5S0</accession>
<name>A0A7J9L5S0_GOSSC</name>
<organism evidence="2 3">
    <name type="scientific">Gossypium schwendimanii</name>
    <name type="common">Cotton</name>
    <dbReference type="NCBI Taxonomy" id="34291"/>
    <lineage>
        <taxon>Eukaryota</taxon>
        <taxon>Viridiplantae</taxon>
        <taxon>Streptophyta</taxon>
        <taxon>Embryophyta</taxon>
        <taxon>Tracheophyta</taxon>
        <taxon>Spermatophyta</taxon>
        <taxon>Magnoliopsida</taxon>
        <taxon>eudicotyledons</taxon>
        <taxon>Gunneridae</taxon>
        <taxon>Pentapetalae</taxon>
        <taxon>rosids</taxon>
        <taxon>malvids</taxon>
        <taxon>Malvales</taxon>
        <taxon>Malvaceae</taxon>
        <taxon>Malvoideae</taxon>
        <taxon>Gossypium</taxon>
    </lineage>
</organism>
<sequence length="150" mass="16730">DFKFLSDFLSPALNPIRFPSSVLRGSEHRLPDLSCMLVLHFFTIERESPTMIISEKPISELVFIAHKHASASAANASPQCHTENSSSRSGTAVENPGAPHREIPRRFPPLYQHILMRSTGQRYSQNSVCISMRKGIQNLIPSPFSSLTIN</sequence>
<reference evidence="2 3" key="1">
    <citation type="journal article" date="2019" name="Genome Biol. Evol.">
        <title>Insights into the evolution of the New World diploid cottons (Gossypium, subgenus Houzingenia) based on genome sequencing.</title>
        <authorList>
            <person name="Grover C.E."/>
            <person name="Arick M.A. 2nd"/>
            <person name="Thrash A."/>
            <person name="Conover J.L."/>
            <person name="Sanders W.S."/>
            <person name="Peterson D.G."/>
            <person name="Frelichowski J.E."/>
            <person name="Scheffler J.A."/>
            <person name="Scheffler B.E."/>
            <person name="Wendel J.F."/>
        </authorList>
    </citation>
    <scope>NUCLEOTIDE SEQUENCE [LARGE SCALE GENOMIC DNA]</scope>
    <source>
        <strain evidence="2">1</strain>
        <tissue evidence="2">Leaf</tissue>
    </source>
</reference>
<gene>
    <name evidence="2" type="ORF">Goshw_024941</name>
</gene>
<feature type="region of interest" description="Disordered" evidence="1">
    <location>
        <begin position="74"/>
        <end position="104"/>
    </location>
</feature>
<dbReference type="Proteomes" id="UP000593576">
    <property type="component" value="Unassembled WGS sequence"/>
</dbReference>
<feature type="non-terminal residue" evidence="2">
    <location>
        <position position="1"/>
    </location>
</feature>
<evidence type="ECO:0000256" key="1">
    <source>
        <dbReference type="SAM" id="MobiDB-lite"/>
    </source>
</evidence>
<proteinExistence type="predicted"/>
<keyword evidence="3" id="KW-1185">Reference proteome</keyword>
<evidence type="ECO:0000313" key="2">
    <source>
        <dbReference type="EMBL" id="MBA0854013.1"/>
    </source>
</evidence>
<comment type="caution">
    <text evidence="2">The sequence shown here is derived from an EMBL/GenBank/DDBJ whole genome shotgun (WGS) entry which is preliminary data.</text>
</comment>
<protein>
    <submittedName>
        <fullName evidence="2">Uncharacterized protein</fullName>
    </submittedName>
</protein>
<dbReference type="EMBL" id="JABFAF010000004">
    <property type="protein sequence ID" value="MBA0854013.1"/>
    <property type="molecule type" value="Genomic_DNA"/>
</dbReference>
<feature type="compositionally biased region" description="Polar residues" evidence="1">
    <location>
        <begin position="78"/>
        <end position="92"/>
    </location>
</feature>